<protein>
    <submittedName>
        <fullName evidence="9">LPXTG cell wall anchor domain-containing protein</fullName>
    </submittedName>
</protein>
<dbReference type="Gene3D" id="2.20.230.10">
    <property type="entry name" value="Resuscitation-promoting factor rpfb"/>
    <property type="match status" value="1"/>
</dbReference>
<evidence type="ECO:0000256" key="5">
    <source>
        <dbReference type="SAM" id="Coils"/>
    </source>
</evidence>
<keyword evidence="1" id="KW-0134">Cell wall</keyword>
<comment type="caution">
    <text evidence="9">The sequence shown here is derived from an EMBL/GenBank/DDBJ whole genome shotgun (WGS) entry which is preliminary data.</text>
</comment>
<dbReference type="Gene3D" id="2.60.40.1080">
    <property type="match status" value="1"/>
</dbReference>
<feature type="transmembrane region" description="Helical" evidence="7">
    <location>
        <begin position="1986"/>
        <end position="2005"/>
    </location>
</feature>
<dbReference type="Pfam" id="PF07501">
    <property type="entry name" value="G5"/>
    <property type="match status" value="1"/>
</dbReference>
<organism evidence="9 10">
    <name type="scientific">Fundicoccus ignavus</name>
    <dbReference type="NCBI Taxonomy" id="2664442"/>
    <lineage>
        <taxon>Bacteria</taxon>
        <taxon>Bacillati</taxon>
        <taxon>Bacillota</taxon>
        <taxon>Bacilli</taxon>
        <taxon>Lactobacillales</taxon>
        <taxon>Aerococcaceae</taxon>
        <taxon>Fundicoccus</taxon>
    </lineage>
</organism>
<dbReference type="SMART" id="SM01208">
    <property type="entry name" value="G5"/>
    <property type="match status" value="1"/>
</dbReference>
<gene>
    <name evidence="9" type="ORF">GIY09_01110</name>
</gene>
<keyword evidence="7" id="KW-0472">Membrane</keyword>
<feature type="compositionally biased region" description="Low complexity" evidence="6">
    <location>
        <begin position="87"/>
        <end position="106"/>
    </location>
</feature>
<evidence type="ECO:0000256" key="1">
    <source>
        <dbReference type="ARBA" id="ARBA00022512"/>
    </source>
</evidence>
<dbReference type="InterPro" id="IPR011098">
    <property type="entry name" value="G5_dom"/>
</dbReference>
<feature type="region of interest" description="Disordered" evidence="6">
    <location>
        <begin position="1957"/>
        <end position="1979"/>
    </location>
</feature>
<keyword evidence="2" id="KW-0964">Secreted</keyword>
<evidence type="ECO:0000256" key="7">
    <source>
        <dbReference type="SAM" id="Phobius"/>
    </source>
</evidence>
<feature type="compositionally biased region" description="Acidic residues" evidence="6">
    <location>
        <begin position="107"/>
        <end position="118"/>
    </location>
</feature>
<evidence type="ECO:0000256" key="6">
    <source>
        <dbReference type="SAM" id="MobiDB-lite"/>
    </source>
</evidence>
<dbReference type="InterPro" id="IPR019931">
    <property type="entry name" value="LPXTG_anchor"/>
</dbReference>
<feature type="region of interest" description="Disordered" evidence="6">
    <location>
        <begin position="46"/>
        <end position="124"/>
    </location>
</feature>
<accession>A0A6I2GIU0</accession>
<proteinExistence type="predicted"/>
<dbReference type="PROSITE" id="PS51109">
    <property type="entry name" value="G5"/>
    <property type="match status" value="1"/>
</dbReference>
<dbReference type="InterPro" id="IPR003343">
    <property type="entry name" value="Big_2"/>
</dbReference>
<evidence type="ECO:0000256" key="2">
    <source>
        <dbReference type="ARBA" id="ARBA00022525"/>
    </source>
</evidence>
<dbReference type="Pfam" id="PF02368">
    <property type="entry name" value="Big_2"/>
    <property type="match status" value="1"/>
</dbReference>
<name>A0A6I2GIU0_9LACT</name>
<dbReference type="InterPro" id="IPR008964">
    <property type="entry name" value="Invasin/intimin_cell_adhesion"/>
</dbReference>
<evidence type="ECO:0000256" key="3">
    <source>
        <dbReference type="ARBA" id="ARBA00022729"/>
    </source>
</evidence>
<dbReference type="NCBIfam" id="TIGR01167">
    <property type="entry name" value="LPXTG_anchor"/>
    <property type="match status" value="1"/>
</dbReference>
<keyword evidence="7" id="KW-0812">Transmembrane</keyword>
<feature type="domain" description="G5" evidence="8">
    <location>
        <begin position="1631"/>
        <end position="1711"/>
    </location>
</feature>
<feature type="compositionally biased region" description="Acidic residues" evidence="6">
    <location>
        <begin position="59"/>
        <end position="86"/>
    </location>
</feature>
<keyword evidence="3" id="KW-0732">Signal</keyword>
<feature type="coiled-coil region" evidence="5">
    <location>
        <begin position="1854"/>
        <end position="1881"/>
    </location>
</feature>
<evidence type="ECO:0000313" key="10">
    <source>
        <dbReference type="Proteomes" id="UP000430975"/>
    </source>
</evidence>
<keyword evidence="4" id="KW-0572">Peptidoglycan-anchor</keyword>
<evidence type="ECO:0000259" key="8">
    <source>
        <dbReference type="PROSITE" id="PS51109"/>
    </source>
</evidence>
<keyword evidence="7" id="KW-1133">Transmembrane helix</keyword>
<keyword evidence="5" id="KW-0175">Coiled coil</keyword>
<feature type="compositionally biased region" description="Acidic residues" evidence="6">
    <location>
        <begin position="1715"/>
        <end position="1764"/>
    </location>
</feature>
<feature type="region of interest" description="Disordered" evidence="6">
    <location>
        <begin position="1693"/>
        <end position="1768"/>
    </location>
</feature>
<dbReference type="Pfam" id="PF00746">
    <property type="entry name" value="Gram_pos_anchor"/>
    <property type="match status" value="1"/>
</dbReference>
<dbReference type="Proteomes" id="UP000430975">
    <property type="component" value="Unassembled WGS sequence"/>
</dbReference>
<reference evidence="9 10" key="1">
    <citation type="submission" date="2019-11" db="EMBL/GenBank/DDBJ databases">
        <title>Characterisation of Fundicoccus ignavus gen. nov. sp. nov., a novel genus of the family Aerococcaceae isolated from bulk tank milk.</title>
        <authorList>
            <person name="Siebert A."/>
            <person name="Huptas C."/>
            <person name="Wenning M."/>
            <person name="Scherer S."/>
            <person name="Doll E.V."/>
        </authorList>
    </citation>
    <scope>NUCLEOTIDE SEQUENCE [LARGE SCALE GENOMIC DNA]</scope>
    <source>
        <strain evidence="9 10">WS4759</strain>
    </source>
</reference>
<evidence type="ECO:0000256" key="4">
    <source>
        <dbReference type="ARBA" id="ARBA00023088"/>
    </source>
</evidence>
<feature type="compositionally biased region" description="Low complexity" evidence="6">
    <location>
        <begin position="46"/>
        <end position="58"/>
    </location>
</feature>
<dbReference type="RefSeq" id="WP_153862957.1">
    <property type="nucleotide sequence ID" value="NZ_WJQS01000001.1"/>
</dbReference>
<dbReference type="EMBL" id="WJQS01000001">
    <property type="protein sequence ID" value="MRI84498.1"/>
    <property type="molecule type" value="Genomic_DNA"/>
</dbReference>
<evidence type="ECO:0000313" key="9">
    <source>
        <dbReference type="EMBL" id="MRI84498.1"/>
    </source>
</evidence>
<keyword evidence="10" id="KW-1185">Reference proteome</keyword>
<dbReference type="SMART" id="SM00635">
    <property type="entry name" value="BID_2"/>
    <property type="match status" value="1"/>
</dbReference>
<dbReference type="SUPFAM" id="SSF49373">
    <property type="entry name" value="Invasin/intimin cell-adhesion fragments"/>
    <property type="match status" value="1"/>
</dbReference>
<sequence length="2013" mass="228151">MGKASSKRYIKDSLIKLGLAGMLAFQTMAPSVLTVVTAQDGSEVIEPTTEVVEAPVSEVVEEPEDVTPLEQDNPVDEETPDGEETSSESSNTENDTELTVPENSLETPEESEESEATEPEVIQKEESIQVSLAELLENSEGIVKTTEDGDVSFKVQKSEVTDGWWGGAPVFGISITEASLTDSTNKILSDTTFEGQAVINYEGGVYEQYNGQFTYLNQNNEEIRYDLDLVLTDTFKTESTTFNVEQVDDIQRFTSENGLLDVTIDSPLGTIDYQMTSGDWKIYQQASNSIDEIQSTYGNVLVAYSSSTQEIKSYLISINILPTKETLELFLSRDNRKDTGTEVYISSHYHEGLELMGFYNRENNTFNVEIVSQNSSGYWQSEIYPSFSLEEESGEYSIVYSHHDQETGEVLDYIELTVHLDNREVDNQEAQEFGPFSISLEDLKIELPTDELYPIKLNFNNRQDTLYLGYDVHGYYTDEIGHSTQDLLVMYYQVANQETPFLLGTQWFGDNGRSDIRGYYGNNIILNLSDLPEVPLIEMAFDLNFDQSESNKFIHDFGEFKLEAYYGGYRDGVYHLNSIENADYYLYSKDYPNHMWDQESQHVKQFSLLNQRTGRTVAKYNLTFNVETREFFNTDEGGFSISDGEIDRVEDITITLTPQDLLEAANSNDGRVLKEIDNRLEVALHVYLNTTGLRANEPYYSAYFNKDSIWPKDLRGGQLVYFGNNDYWQVNTYHYLATEPRIEPETLYYVEQDGEVIQYNLDIAFEETVEPQEMAIDFSNETDGNQVLSADSLLSVTVDYDNRSLSLNTIEGWTSVEKQININVRYERYNYYVHLISDTGETKFYHLKVNTLIDDEVDYEVEIKLTKNNQKAFGTEVYVDIPELGNSSIVGFYNEYQNRYEISLDPDYDFINSYAYFEYEANGEDTTYIGYLEEGDIIMYEEPQVGKRIKLIVTIDDEAPADNSVLHFTPEVSFEELQMYSNTDGYKLILEYNDRRQESVFIGYDAVGMFTDWSYHSTKGKFIQLYENDGIYSLRNMLYETSPGVVELYTDYGNTVTLEVVGIPELIKETIEIPVTLEHGVDNPKQVHSEAFPNLSLIAYHDHSQDYWSASYTLEMPRYDYDGIYEIVDDMEWQYSVSDETETISKTLNINRVGEGNRMIGQIELVYTFEAPKYEERETISIDLIQQNANSYFATQNSMSSDGLVYLSARYNDYKELMISEGYRMMNFHVMGDLTPKARKEGYVLASSPWITELYKEVSSMDEFESANADPFILIKHIDSNVIYRYPVQVTVNETLGEDNQDGNHFEFEGNASEFMKVTQTANGPVYGKQVQLKISDYESLPGEIFLDKENIMALFDDSTPPEERYMFTDTRMYLYNLPLTKIDEFTYEGKLDQITTLKVNILDPEQTVIEVRDLQLSGDDLIENKLLLSGGEISSLIATVKPLNATNQAITWTSSNEEVASVLNGDVYAHASGNTVITAETHNGFKAQVEVEVKNNAPVIEVEDEEYREVVKVTGPSTAIPKGATLRVEPIKEEAVAYKQMDQLTDGRMTMFDISLFNKQENISVQPNAPLMVSVKIPEGYDALKLKMYYFDEKTGMREELKGYVDGDYYTFEVKHFSYYVLVEEEVAVPEPVIEEKTSEKTTVIPFETIRQANDELEIGVERVVVKGINGEKTIIFKDIYTDGELTSSEQIGEKITDPIDEVIEYGTLPKETESDDETSSDDEPSDETSSDEETSSDDETSDETSSDEETSSDDESDQDDETPAEKVELSIEVKHEWQGISLNNQPTGLKGQLASETIKVKDGEEFTVKALTTSDVKLDGIEGVHEFIAPEDLVVTASQDQTSITMIYQIVQKNSEEQVKDLEEMLAKAKAAIASYEAKEVVAKAQFDGWIRSVSAQTVTFEEAQSAVITQVQVLTAYLSTIEQGGYIPVSSIDQSLVITQAAIDEFVAVGQVKEKPAEESSSTEVTKGKTKDGQLPNTGENSMVWVTVLGFVVLAFGVVLVVRQTKRYKR</sequence>